<proteinExistence type="predicted"/>
<reference evidence="1" key="1">
    <citation type="submission" date="2013-08" db="EMBL/GenBank/DDBJ databases">
        <authorList>
            <person name="Mendez C."/>
            <person name="Richter M."/>
            <person name="Ferrer M."/>
            <person name="Sanchez J."/>
        </authorList>
    </citation>
    <scope>NUCLEOTIDE SEQUENCE</scope>
</reference>
<evidence type="ECO:0000313" key="1">
    <source>
        <dbReference type="EMBL" id="EQD38833.1"/>
    </source>
</evidence>
<dbReference type="EMBL" id="AUZY01010404">
    <property type="protein sequence ID" value="EQD38833.1"/>
    <property type="molecule type" value="Genomic_DNA"/>
</dbReference>
<organism evidence="1">
    <name type="scientific">mine drainage metagenome</name>
    <dbReference type="NCBI Taxonomy" id="410659"/>
    <lineage>
        <taxon>unclassified sequences</taxon>
        <taxon>metagenomes</taxon>
        <taxon>ecological metagenomes</taxon>
    </lineage>
</organism>
<comment type="caution">
    <text evidence="1">The sequence shown here is derived from an EMBL/GenBank/DDBJ whole genome shotgun (WGS) entry which is preliminary data.</text>
</comment>
<dbReference type="AlphaFoldDB" id="T0Z0J8"/>
<accession>T0Z0J8</accession>
<gene>
    <name evidence="1" type="ORF">B1B_15640</name>
</gene>
<sequence length="188" mass="20796">MALYQAIASLVRAYANVADELEAAGYPGTDIVRIKREVERAVKLREIIRMASGETLDLKAYEADMRHLIDTYIEADEPRTISPFGEISLLELIVKLGIGDAVTHDLGALKGDREAIAETIENNVRRKILKEHLGDPAYFAWMSALLDEIITARKAKALDYEAYLRRIASLVLAGPGRARRRCAGSAEA</sequence>
<name>T0Z0J8_9ZZZZ</name>
<protein>
    <submittedName>
        <fullName evidence="1">Type I site-specific deoxyribonuclease, HsdR family</fullName>
    </submittedName>
</protein>
<reference evidence="1" key="2">
    <citation type="journal article" date="2014" name="ISME J.">
        <title>Microbial stratification in low pH oxic and suboxic macroscopic growths along an acid mine drainage.</title>
        <authorList>
            <person name="Mendez-Garcia C."/>
            <person name="Mesa V."/>
            <person name="Sprenger R.R."/>
            <person name="Richter M."/>
            <person name="Diez M.S."/>
            <person name="Solano J."/>
            <person name="Bargiela R."/>
            <person name="Golyshina O.V."/>
            <person name="Manteca A."/>
            <person name="Ramos J.L."/>
            <person name="Gallego J.R."/>
            <person name="Llorente I."/>
            <person name="Martins Dos Santos V.A."/>
            <person name="Jensen O.N."/>
            <person name="Pelaez A.I."/>
            <person name="Sanchez J."/>
            <person name="Ferrer M."/>
        </authorList>
    </citation>
    <scope>NUCLEOTIDE SEQUENCE</scope>
</reference>